<dbReference type="EMBL" id="CP041690">
    <property type="protein sequence ID" value="QEE21664.1"/>
    <property type="molecule type" value="Genomic_DNA"/>
</dbReference>
<evidence type="ECO:0000313" key="1">
    <source>
        <dbReference type="EMBL" id="QEE21664.1"/>
    </source>
</evidence>
<protein>
    <submittedName>
        <fullName evidence="1">Methyltransferase domain-containing protein</fullName>
    </submittedName>
</protein>
<keyword evidence="1" id="KW-0489">Methyltransferase</keyword>
<dbReference type="OrthoDB" id="7552502at2"/>
<keyword evidence="1" id="KW-0808">Transferase</keyword>
<keyword evidence="2" id="KW-1185">Reference proteome</keyword>
<dbReference type="KEGG" id="yti:FNA67_16370"/>
<gene>
    <name evidence="1" type="ORF">FNA67_16370</name>
</gene>
<proteinExistence type="predicted"/>
<accession>A0A5B9DTH9</accession>
<dbReference type="AlphaFoldDB" id="A0A5B9DTH9"/>
<dbReference type="InterPro" id="IPR029063">
    <property type="entry name" value="SAM-dependent_MTases_sf"/>
</dbReference>
<dbReference type="RefSeq" id="WP_147656977.1">
    <property type="nucleotide sequence ID" value="NZ_BMFM01000001.1"/>
</dbReference>
<organism evidence="1 2">
    <name type="scientific">Paradevosia tibetensis</name>
    <dbReference type="NCBI Taxonomy" id="1447062"/>
    <lineage>
        <taxon>Bacteria</taxon>
        <taxon>Pseudomonadati</taxon>
        <taxon>Pseudomonadota</taxon>
        <taxon>Alphaproteobacteria</taxon>
        <taxon>Hyphomicrobiales</taxon>
        <taxon>Devosiaceae</taxon>
        <taxon>Paradevosia</taxon>
    </lineage>
</organism>
<dbReference type="GO" id="GO:0032259">
    <property type="term" value="P:methylation"/>
    <property type="evidence" value="ECO:0007669"/>
    <property type="project" value="UniProtKB-KW"/>
</dbReference>
<dbReference type="GO" id="GO:0008168">
    <property type="term" value="F:methyltransferase activity"/>
    <property type="evidence" value="ECO:0007669"/>
    <property type="project" value="UniProtKB-KW"/>
</dbReference>
<reference evidence="1 2" key="1">
    <citation type="journal article" date="2015" name="Int. J. Syst. Evol. Microbiol.">
        <title>Youhaiella tibetensis gen. nov., sp. nov., isolated from subsurface sediment.</title>
        <authorList>
            <person name="Wang Y.X."/>
            <person name="Huang F.Q."/>
            <person name="Nogi Y."/>
            <person name="Pang S.J."/>
            <person name="Wang P.K."/>
            <person name="Lv J."/>
        </authorList>
    </citation>
    <scope>NUCLEOTIDE SEQUENCE [LARGE SCALE GENOMIC DNA]</scope>
    <source>
        <strain evidence="2">fig4</strain>
    </source>
</reference>
<name>A0A5B9DTH9_9HYPH</name>
<dbReference type="Pfam" id="PF13489">
    <property type="entry name" value="Methyltransf_23"/>
    <property type="match status" value="1"/>
</dbReference>
<evidence type="ECO:0000313" key="2">
    <source>
        <dbReference type="Proteomes" id="UP000321062"/>
    </source>
</evidence>
<sequence length="211" mass="23371">MARAKSSLNALHDRAVFRRRVKVLAHHLATIIPTAGTVLDLGAGDGSIARALMALRPDLAIQGVDVLIRPTTLIPVEPYDGVTLPFPDKAFDYVTIVDVLHHTDDPAAIMGEAARVARQGVVIKDHRVQGALARPTLQLMDWVGNRGHDVRLPYNYLTPEQWDIAFQKSGLQEVRRIEALNLYPPPFGWIFDRDLHFVALLTPKAKPDGRA</sequence>
<dbReference type="SUPFAM" id="SSF53335">
    <property type="entry name" value="S-adenosyl-L-methionine-dependent methyltransferases"/>
    <property type="match status" value="1"/>
</dbReference>
<dbReference type="Gene3D" id="3.40.50.150">
    <property type="entry name" value="Vaccinia Virus protein VP39"/>
    <property type="match status" value="1"/>
</dbReference>
<dbReference type="Proteomes" id="UP000321062">
    <property type="component" value="Chromosome"/>
</dbReference>